<sequence length="301" mass="31281">MIELRDLTKRYGGTTAVNRLTLTVRSGHVTGFLGPNGAGKSTTLRLVLGLHRPTGGAALVDGRPFAGRPRGLRYAGALLDAGDVHGGRSARAHLAALARSNGLPRARVGEVLEQVGLAEVARRRIGGFSLGMRQRLGIAAALLGDPPVLMFDEPFNGLDPEGVRWVRGLFRRLAAEGRTVLVSSHLMSEVEQTADHLVVIGRGELLVDESLAAFAARTAHDRVVVRTPDPAALGAALAAAGGVVTRDGDGLTVTGLPAGRVGELAFRAGVVVHGLHAGAASLEEAFMALTADRLDYAAGGR</sequence>
<dbReference type="GO" id="GO:0016887">
    <property type="term" value="F:ATP hydrolysis activity"/>
    <property type="evidence" value="ECO:0007669"/>
    <property type="project" value="InterPro"/>
</dbReference>
<keyword evidence="2" id="KW-0813">Transport</keyword>
<evidence type="ECO:0000256" key="4">
    <source>
        <dbReference type="ARBA" id="ARBA00022840"/>
    </source>
</evidence>
<dbReference type="AlphaFoldDB" id="A0A1A9B707"/>
<comment type="similarity">
    <text evidence="1">Belongs to the ABC transporter superfamily.</text>
</comment>
<evidence type="ECO:0000313" key="6">
    <source>
        <dbReference type="EMBL" id="SBT65305.1"/>
    </source>
</evidence>
<dbReference type="Proteomes" id="UP000199558">
    <property type="component" value="Unassembled WGS sequence"/>
</dbReference>
<dbReference type="SMART" id="SM00382">
    <property type="entry name" value="AAA"/>
    <property type="match status" value="1"/>
</dbReference>
<evidence type="ECO:0000313" key="7">
    <source>
        <dbReference type="Proteomes" id="UP000199558"/>
    </source>
</evidence>
<dbReference type="Pfam" id="PF00005">
    <property type="entry name" value="ABC_tran"/>
    <property type="match status" value="1"/>
</dbReference>
<evidence type="ECO:0000256" key="3">
    <source>
        <dbReference type="ARBA" id="ARBA00022741"/>
    </source>
</evidence>
<protein>
    <submittedName>
        <fullName evidence="6">ABC-2 type transport system ATP-binding protein</fullName>
    </submittedName>
</protein>
<evidence type="ECO:0000256" key="2">
    <source>
        <dbReference type="ARBA" id="ARBA00022448"/>
    </source>
</evidence>
<dbReference type="RefSeq" id="WP_091573271.1">
    <property type="nucleotide sequence ID" value="NZ_FLRH01000003.1"/>
</dbReference>
<feature type="domain" description="ABC transporter" evidence="5">
    <location>
        <begin position="2"/>
        <end position="227"/>
    </location>
</feature>
<proteinExistence type="inferred from homology"/>
<evidence type="ECO:0000256" key="1">
    <source>
        <dbReference type="ARBA" id="ARBA00005417"/>
    </source>
</evidence>
<accession>A0A1A9B707</accession>
<keyword evidence="4 6" id="KW-0067">ATP-binding</keyword>
<dbReference type="PROSITE" id="PS00211">
    <property type="entry name" value="ABC_TRANSPORTER_1"/>
    <property type="match status" value="1"/>
</dbReference>
<keyword evidence="7" id="KW-1185">Reference proteome</keyword>
<dbReference type="InterPro" id="IPR003593">
    <property type="entry name" value="AAA+_ATPase"/>
</dbReference>
<dbReference type="SUPFAM" id="SSF52540">
    <property type="entry name" value="P-loop containing nucleoside triphosphate hydrolases"/>
    <property type="match status" value="1"/>
</dbReference>
<dbReference type="STRING" id="946078.GA0070622_2299"/>
<name>A0A1A9B707_9ACTN</name>
<dbReference type="InterPro" id="IPR017871">
    <property type="entry name" value="ABC_transporter-like_CS"/>
</dbReference>
<reference evidence="7" key="1">
    <citation type="submission" date="2016-06" db="EMBL/GenBank/DDBJ databases">
        <authorList>
            <person name="Varghese N."/>
            <person name="Submissions Spin"/>
        </authorList>
    </citation>
    <scope>NUCLEOTIDE SEQUENCE [LARGE SCALE GENOMIC DNA]</scope>
    <source>
        <strain evidence="7">DSM 45794</strain>
    </source>
</reference>
<dbReference type="Gene3D" id="3.40.50.300">
    <property type="entry name" value="P-loop containing nucleotide triphosphate hydrolases"/>
    <property type="match status" value="1"/>
</dbReference>
<gene>
    <name evidence="6" type="ORF">GA0070622_2299</name>
</gene>
<dbReference type="PANTHER" id="PTHR43335:SF4">
    <property type="entry name" value="ABC TRANSPORTER, ATP-BINDING PROTEIN"/>
    <property type="match status" value="1"/>
</dbReference>
<dbReference type="PANTHER" id="PTHR43335">
    <property type="entry name" value="ABC TRANSPORTER, ATP-BINDING PROTEIN"/>
    <property type="match status" value="1"/>
</dbReference>
<keyword evidence="3" id="KW-0547">Nucleotide-binding</keyword>
<dbReference type="GO" id="GO:0005524">
    <property type="term" value="F:ATP binding"/>
    <property type="evidence" value="ECO:0007669"/>
    <property type="project" value="UniProtKB-KW"/>
</dbReference>
<dbReference type="EMBL" id="FLRH01000003">
    <property type="protein sequence ID" value="SBT65305.1"/>
    <property type="molecule type" value="Genomic_DNA"/>
</dbReference>
<evidence type="ECO:0000259" key="5">
    <source>
        <dbReference type="PROSITE" id="PS50893"/>
    </source>
</evidence>
<dbReference type="OrthoDB" id="9781246at2"/>
<dbReference type="InterPro" id="IPR003439">
    <property type="entry name" value="ABC_transporter-like_ATP-bd"/>
</dbReference>
<dbReference type="PROSITE" id="PS50893">
    <property type="entry name" value="ABC_TRANSPORTER_2"/>
    <property type="match status" value="1"/>
</dbReference>
<organism evidence="6 7">
    <name type="scientific">Micromonospora sediminicola</name>
    <dbReference type="NCBI Taxonomy" id="946078"/>
    <lineage>
        <taxon>Bacteria</taxon>
        <taxon>Bacillati</taxon>
        <taxon>Actinomycetota</taxon>
        <taxon>Actinomycetes</taxon>
        <taxon>Micromonosporales</taxon>
        <taxon>Micromonosporaceae</taxon>
        <taxon>Micromonospora</taxon>
    </lineage>
</organism>
<dbReference type="InterPro" id="IPR027417">
    <property type="entry name" value="P-loop_NTPase"/>
</dbReference>